<accession>A0A916J0H7</accession>
<dbReference type="SUPFAM" id="SSF47188">
    <property type="entry name" value="Hemerythrin-like"/>
    <property type="match status" value="1"/>
</dbReference>
<dbReference type="InterPro" id="IPR035938">
    <property type="entry name" value="Hemerythrin-like_sf"/>
</dbReference>
<dbReference type="Pfam" id="PF01814">
    <property type="entry name" value="Hemerythrin"/>
    <property type="match status" value="1"/>
</dbReference>
<dbReference type="PANTHER" id="PTHR37164:SF1">
    <property type="entry name" value="BACTERIOHEMERYTHRIN"/>
    <property type="match status" value="1"/>
</dbReference>
<dbReference type="InterPro" id="IPR016131">
    <property type="entry name" value="Haemerythrin_Fe_BS"/>
</dbReference>
<sequence length="172" mass="19331">MSITNQEISGRTQRQDQSINPLIQWEDHLSVGDPEIDAQHKEIYDFGAEIYESWRNGVPVGTLRLSANKLLKLLRAHFTYEERLLAGIGYGDLKQHVAEHRSMLKELQDMCEHFETLSDDDDSLGGSVLSPNWSVMRFILSFALGHVITSDMNYSQVLKASRIAAKPTAGGN</sequence>
<dbReference type="GO" id="GO:0046872">
    <property type="term" value="F:metal ion binding"/>
    <property type="evidence" value="ECO:0007669"/>
    <property type="project" value="UniProtKB-KW"/>
</dbReference>
<gene>
    <name evidence="6" type="ORF">GTOL_10317</name>
</gene>
<evidence type="ECO:0000256" key="3">
    <source>
        <dbReference type="ARBA" id="ARBA00022723"/>
    </source>
</evidence>
<keyword evidence="2" id="KW-0813">Transport</keyword>
<name>A0A916J0H7_9PROT</name>
<keyword evidence="7" id="KW-1185">Reference proteome</keyword>
<reference evidence="6" key="1">
    <citation type="submission" date="2021-04" db="EMBL/GenBank/DDBJ databases">
        <authorList>
            <person name="Hornung B."/>
        </authorList>
    </citation>
    <scope>NUCLEOTIDE SEQUENCE</scope>
    <source>
        <strain evidence="6">G5G6</strain>
    </source>
</reference>
<comment type="similarity">
    <text evidence="1">Belongs to the hemerythrin family.</text>
</comment>
<proteinExistence type="inferred from homology"/>
<dbReference type="Gene3D" id="1.20.120.50">
    <property type="entry name" value="Hemerythrin-like"/>
    <property type="match status" value="1"/>
</dbReference>
<dbReference type="InterPro" id="IPR050669">
    <property type="entry name" value="Hemerythrin"/>
</dbReference>
<dbReference type="EMBL" id="CAJQUM010000001">
    <property type="protein sequence ID" value="CAG4882435.1"/>
    <property type="molecule type" value="Genomic_DNA"/>
</dbReference>
<dbReference type="InterPro" id="IPR012827">
    <property type="entry name" value="Hemerythrin_metal-bd"/>
</dbReference>
<evidence type="ECO:0000256" key="1">
    <source>
        <dbReference type="ARBA" id="ARBA00010587"/>
    </source>
</evidence>
<protein>
    <submittedName>
        <fullName evidence="6">Hemerythrin-like metal-binding domain-containing protein</fullName>
    </submittedName>
</protein>
<organism evidence="6 7">
    <name type="scientific">Georgfuchsia toluolica</name>
    <dbReference type="NCBI Taxonomy" id="424218"/>
    <lineage>
        <taxon>Bacteria</taxon>
        <taxon>Pseudomonadati</taxon>
        <taxon>Pseudomonadota</taxon>
        <taxon>Betaproteobacteria</taxon>
        <taxon>Nitrosomonadales</taxon>
        <taxon>Sterolibacteriaceae</taxon>
        <taxon>Georgfuchsia</taxon>
    </lineage>
</organism>
<evidence type="ECO:0000256" key="4">
    <source>
        <dbReference type="ARBA" id="ARBA00023004"/>
    </source>
</evidence>
<keyword evidence="4" id="KW-0408">Iron</keyword>
<dbReference type="GO" id="GO:0005344">
    <property type="term" value="F:oxygen carrier activity"/>
    <property type="evidence" value="ECO:0007669"/>
    <property type="project" value="UniProtKB-KW"/>
</dbReference>
<keyword evidence="3" id="KW-0479">Metal-binding</keyword>
<dbReference type="CDD" id="cd12107">
    <property type="entry name" value="Hemerythrin"/>
    <property type="match status" value="1"/>
</dbReference>
<dbReference type="InterPro" id="IPR012312">
    <property type="entry name" value="Hemerythrin-like"/>
</dbReference>
<evidence type="ECO:0000259" key="5">
    <source>
        <dbReference type="Pfam" id="PF01814"/>
    </source>
</evidence>
<dbReference type="Proteomes" id="UP000742786">
    <property type="component" value="Unassembled WGS sequence"/>
</dbReference>
<evidence type="ECO:0000256" key="2">
    <source>
        <dbReference type="ARBA" id="ARBA00022621"/>
    </source>
</evidence>
<keyword evidence="2" id="KW-0561">Oxygen transport</keyword>
<evidence type="ECO:0000313" key="7">
    <source>
        <dbReference type="Proteomes" id="UP000742786"/>
    </source>
</evidence>
<dbReference type="NCBIfam" id="TIGR02481">
    <property type="entry name" value="hemeryth_dom"/>
    <property type="match status" value="1"/>
</dbReference>
<dbReference type="AlphaFoldDB" id="A0A916J0H7"/>
<feature type="domain" description="Hemerythrin-like" evidence="5">
    <location>
        <begin position="35"/>
        <end position="118"/>
    </location>
</feature>
<dbReference type="PROSITE" id="PS00550">
    <property type="entry name" value="HEMERYTHRINS"/>
    <property type="match status" value="1"/>
</dbReference>
<evidence type="ECO:0000313" key="6">
    <source>
        <dbReference type="EMBL" id="CAG4882435.1"/>
    </source>
</evidence>
<dbReference type="RefSeq" id="WP_220634507.1">
    <property type="nucleotide sequence ID" value="NZ_CAJQUM010000001.1"/>
</dbReference>
<dbReference type="PANTHER" id="PTHR37164">
    <property type="entry name" value="BACTERIOHEMERYTHRIN"/>
    <property type="match status" value="1"/>
</dbReference>
<comment type="caution">
    <text evidence="6">The sequence shown here is derived from an EMBL/GenBank/DDBJ whole genome shotgun (WGS) entry which is preliminary data.</text>
</comment>